<evidence type="ECO:0000313" key="3">
    <source>
        <dbReference type="EMBL" id="MFB9314552.1"/>
    </source>
</evidence>
<keyword evidence="4" id="KW-1185">Reference proteome</keyword>
<protein>
    <submittedName>
        <fullName evidence="3">NAD-dependent epimerase/dehydratase family protein</fullName>
    </submittedName>
</protein>
<dbReference type="PANTHER" id="PTHR48079">
    <property type="entry name" value="PROTEIN YEEZ"/>
    <property type="match status" value="1"/>
</dbReference>
<feature type="domain" description="NAD(P)-binding" evidence="2">
    <location>
        <begin position="13"/>
        <end position="116"/>
    </location>
</feature>
<feature type="region of interest" description="Disordered" evidence="1">
    <location>
        <begin position="301"/>
        <end position="324"/>
    </location>
</feature>
<dbReference type="Gene3D" id="3.40.50.720">
    <property type="entry name" value="NAD(P)-binding Rossmann-like Domain"/>
    <property type="match status" value="1"/>
</dbReference>
<dbReference type="EMBL" id="JBHMDG010000022">
    <property type="protein sequence ID" value="MFB9314552.1"/>
    <property type="molecule type" value="Genomic_DNA"/>
</dbReference>
<evidence type="ECO:0000256" key="1">
    <source>
        <dbReference type="SAM" id="MobiDB-lite"/>
    </source>
</evidence>
<organism evidence="3 4">
    <name type="scientific">Nocardioides plantarum</name>
    <dbReference type="NCBI Taxonomy" id="29299"/>
    <lineage>
        <taxon>Bacteria</taxon>
        <taxon>Bacillati</taxon>
        <taxon>Actinomycetota</taxon>
        <taxon>Actinomycetes</taxon>
        <taxon>Propionibacteriales</taxon>
        <taxon>Nocardioidaceae</taxon>
        <taxon>Nocardioides</taxon>
    </lineage>
</organism>
<dbReference type="PANTHER" id="PTHR48079:SF6">
    <property type="entry name" value="NAD(P)-BINDING DOMAIN-CONTAINING PROTEIN-RELATED"/>
    <property type="match status" value="1"/>
</dbReference>
<gene>
    <name evidence="3" type="ORF">ACFFRI_15960</name>
</gene>
<name>A0ABV5KDP6_9ACTN</name>
<evidence type="ECO:0000313" key="4">
    <source>
        <dbReference type="Proteomes" id="UP001589750"/>
    </source>
</evidence>
<sequence length="324" mass="35625">MDEHDSKRVLVTGATGYVGSRLVPELVEAGHRVFAASRSESGTEDYPWDDEVETRELDIDDDELVRRAVEGIDTVVYLVHSMESDDFVQQDREAAQRMASACADAGVSQIVYLSGLVPEGELSDHLRSRLEVEQIFLDGDVPAIVLRASMVIGAGSTSYELLRRLSERVPLLTPVPRWMRSSIQPIAIEDVVHLVVRALGAPELNRHYDVGGDEVLTYPQLLGTFAGVAGLWRRRVLVPGIPRWVVGRACAWISRLPVSEVSSLVESLRHDMVCGEDDVRRDLLEDGYRYTGVAEALRRSLDDHGAPGTSERGDVQAAAATDPA</sequence>
<dbReference type="SUPFAM" id="SSF51735">
    <property type="entry name" value="NAD(P)-binding Rossmann-fold domains"/>
    <property type="match status" value="1"/>
</dbReference>
<proteinExistence type="predicted"/>
<dbReference type="InterPro" id="IPR036291">
    <property type="entry name" value="NAD(P)-bd_dom_sf"/>
</dbReference>
<accession>A0ABV5KDP6</accession>
<dbReference type="InterPro" id="IPR016040">
    <property type="entry name" value="NAD(P)-bd_dom"/>
</dbReference>
<dbReference type="Proteomes" id="UP001589750">
    <property type="component" value="Unassembled WGS sequence"/>
</dbReference>
<reference evidence="3 4" key="1">
    <citation type="submission" date="2024-09" db="EMBL/GenBank/DDBJ databases">
        <authorList>
            <person name="Sun Q."/>
            <person name="Mori K."/>
        </authorList>
    </citation>
    <scope>NUCLEOTIDE SEQUENCE [LARGE SCALE GENOMIC DNA]</scope>
    <source>
        <strain evidence="3 4">JCM 9626</strain>
    </source>
</reference>
<comment type="caution">
    <text evidence="3">The sequence shown here is derived from an EMBL/GenBank/DDBJ whole genome shotgun (WGS) entry which is preliminary data.</text>
</comment>
<dbReference type="InterPro" id="IPR051783">
    <property type="entry name" value="NAD(P)-dependent_oxidoreduct"/>
</dbReference>
<dbReference type="RefSeq" id="WP_140011125.1">
    <property type="nucleotide sequence ID" value="NZ_JBHMDG010000022.1"/>
</dbReference>
<evidence type="ECO:0000259" key="2">
    <source>
        <dbReference type="Pfam" id="PF13460"/>
    </source>
</evidence>
<dbReference type="Pfam" id="PF13460">
    <property type="entry name" value="NAD_binding_10"/>
    <property type="match status" value="1"/>
</dbReference>